<keyword evidence="1" id="KW-0472">Membrane</keyword>
<evidence type="ECO:0000256" key="1">
    <source>
        <dbReference type="SAM" id="Phobius"/>
    </source>
</evidence>
<feature type="non-terminal residue" evidence="2">
    <location>
        <position position="56"/>
    </location>
</feature>
<dbReference type="EMBL" id="UINC01215056">
    <property type="protein sequence ID" value="SVE40567.1"/>
    <property type="molecule type" value="Genomic_DNA"/>
</dbReference>
<feature type="transmembrane region" description="Helical" evidence="1">
    <location>
        <begin position="27"/>
        <end position="49"/>
    </location>
</feature>
<reference evidence="2" key="1">
    <citation type="submission" date="2018-05" db="EMBL/GenBank/DDBJ databases">
        <authorList>
            <person name="Lanie J.A."/>
            <person name="Ng W.-L."/>
            <person name="Kazmierczak K.M."/>
            <person name="Andrzejewski T.M."/>
            <person name="Davidsen T.M."/>
            <person name="Wayne K.J."/>
            <person name="Tettelin H."/>
            <person name="Glass J.I."/>
            <person name="Rusch D."/>
            <person name="Podicherti R."/>
            <person name="Tsui H.-C.T."/>
            <person name="Winkler M.E."/>
        </authorList>
    </citation>
    <scope>NUCLEOTIDE SEQUENCE</scope>
</reference>
<keyword evidence="1" id="KW-0812">Transmembrane</keyword>
<sequence length="56" mass="6275">MEGVEMTFLTGVLRITGELVRIGRVRFYLIPSLNFSLILFLPGFLLHMLSVVPVAP</sequence>
<protein>
    <submittedName>
        <fullName evidence="2">Uncharacterized protein</fullName>
    </submittedName>
</protein>
<name>A0A383D7N0_9ZZZZ</name>
<proteinExistence type="predicted"/>
<gene>
    <name evidence="2" type="ORF">METZ01_LOCUS493421</name>
</gene>
<keyword evidence="1" id="KW-1133">Transmembrane helix</keyword>
<accession>A0A383D7N0</accession>
<dbReference type="AlphaFoldDB" id="A0A383D7N0"/>
<evidence type="ECO:0000313" key="2">
    <source>
        <dbReference type="EMBL" id="SVE40567.1"/>
    </source>
</evidence>
<organism evidence="2">
    <name type="scientific">marine metagenome</name>
    <dbReference type="NCBI Taxonomy" id="408172"/>
    <lineage>
        <taxon>unclassified sequences</taxon>
        <taxon>metagenomes</taxon>
        <taxon>ecological metagenomes</taxon>
    </lineage>
</organism>